<organism evidence="2 3">
    <name type="scientific">Coffea arabica</name>
    <name type="common">Arabian coffee</name>
    <dbReference type="NCBI Taxonomy" id="13443"/>
    <lineage>
        <taxon>Eukaryota</taxon>
        <taxon>Viridiplantae</taxon>
        <taxon>Streptophyta</taxon>
        <taxon>Embryophyta</taxon>
        <taxon>Tracheophyta</taxon>
        <taxon>Spermatophyta</taxon>
        <taxon>Magnoliopsida</taxon>
        <taxon>eudicotyledons</taxon>
        <taxon>Gunneridae</taxon>
        <taxon>Pentapetalae</taxon>
        <taxon>asterids</taxon>
        <taxon>lamiids</taxon>
        <taxon>Gentianales</taxon>
        <taxon>Rubiaceae</taxon>
        <taxon>Ixoroideae</taxon>
        <taxon>Gardenieae complex</taxon>
        <taxon>Bertiereae - Coffeeae clade</taxon>
        <taxon>Coffeeae</taxon>
        <taxon>Coffea</taxon>
    </lineage>
</organism>
<keyword evidence="1" id="KW-1133">Transmembrane helix</keyword>
<dbReference type="Pfam" id="PF03140">
    <property type="entry name" value="DUF247"/>
    <property type="match status" value="1"/>
</dbReference>
<sequence>MAVSVEEQSQFLPNEAVNIAIPEKLLQIVAGRPRENHDLGCPMQKVPPLLRLDKNNQQDYDPLVVSLGPYHHGKEELQSAEDFKLIALEMFTADSGHDVLFFYFKVLQLVNDVKNCYFEDCTKKYDDETFAQMMLLDACFIIHDIISRCKSAENFYTTRYCLGDLASAIVLRDMFLLENQIPFRLLKFLMCLRYGKQEGEDILNEFLNGTVFGNYKVGGIASRDEDLPHHLLDAFWLVLVSESCKDEPTSPKSRASDDAVCLRLSNHFKNFGRCSNLHDYIHNLPCFLRWRRSNIENDSSSKKYVHCFRSATELKAKGIHFRPSSADSLKGIKFKSGYFYATLEVPIWFVSIYTKVFFLNMIAYEMCPSTSTDQAVTAYIEFMKWLIDNPKDVKELREKKVLLTTLGSDEEVLKVYKDINTYAVWNVTIFHDVKEKIQAHYNNKAKTWLAELFYTYFNSPWTAIALFAAAFLLVLTFLQTYYTVRPS</sequence>
<evidence type="ECO:0000313" key="2">
    <source>
        <dbReference type="Proteomes" id="UP001652660"/>
    </source>
</evidence>
<dbReference type="GeneID" id="113694667"/>
<evidence type="ECO:0000313" key="3">
    <source>
        <dbReference type="RefSeq" id="XP_027069322.1"/>
    </source>
</evidence>
<dbReference type="AlphaFoldDB" id="A0A6P6STR9"/>
<reference evidence="3" key="2">
    <citation type="submission" date="2025-08" db="UniProtKB">
        <authorList>
            <consortium name="RefSeq"/>
        </authorList>
    </citation>
    <scope>IDENTIFICATION</scope>
    <source>
        <tissue evidence="3">Leaves</tissue>
    </source>
</reference>
<keyword evidence="1" id="KW-0472">Membrane</keyword>
<accession>A0A6P6STR9</accession>
<proteinExistence type="predicted"/>
<dbReference type="Proteomes" id="UP001652660">
    <property type="component" value="Chromosome 6e"/>
</dbReference>
<keyword evidence="1" id="KW-0812">Transmembrane</keyword>
<evidence type="ECO:0000256" key="1">
    <source>
        <dbReference type="SAM" id="Phobius"/>
    </source>
</evidence>
<gene>
    <name evidence="3" type="primary">LOC113694667</name>
</gene>
<dbReference type="RefSeq" id="XP_027069322.1">
    <property type="nucleotide sequence ID" value="XM_027213521.2"/>
</dbReference>
<feature type="transmembrane region" description="Helical" evidence="1">
    <location>
        <begin position="461"/>
        <end position="484"/>
    </location>
</feature>
<dbReference type="InterPro" id="IPR004158">
    <property type="entry name" value="DUF247_pln"/>
</dbReference>
<protein>
    <submittedName>
        <fullName evidence="3">UPF0481 protein At3g47200-like</fullName>
    </submittedName>
</protein>
<dbReference type="OrthoDB" id="1849062at2759"/>
<dbReference type="PANTHER" id="PTHR31170">
    <property type="entry name" value="BNAC04G53230D PROTEIN"/>
    <property type="match status" value="1"/>
</dbReference>
<dbReference type="PANTHER" id="PTHR31170:SF25">
    <property type="entry name" value="BNAA09G04570D PROTEIN"/>
    <property type="match status" value="1"/>
</dbReference>
<reference evidence="2" key="1">
    <citation type="journal article" date="2025" name="Foods">
        <title>Unveiling the Microbial Signatures of Arabica Coffee Cherries: Insights into Ripeness Specific Diversity, Functional Traits, and Implications for Quality and Safety.</title>
        <authorList>
            <consortium name="RefSeq"/>
            <person name="Tenea G.N."/>
            <person name="Cifuentes V."/>
            <person name="Reyes P."/>
            <person name="Cevallos-Vallejos M."/>
        </authorList>
    </citation>
    <scope>NUCLEOTIDE SEQUENCE [LARGE SCALE GENOMIC DNA]</scope>
</reference>
<name>A0A6P6STR9_COFAR</name>
<keyword evidence="2" id="KW-1185">Reference proteome</keyword>